<keyword evidence="2" id="KW-0862">Zinc</keyword>
<dbReference type="InterPro" id="IPR035965">
    <property type="entry name" value="PAS-like_dom_sf"/>
</dbReference>
<feature type="compositionally biased region" description="Low complexity" evidence="8">
    <location>
        <begin position="356"/>
        <end position="373"/>
    </location>
</feature>
<keyword evidence="5" id="KW-0804">Transcription</keyword>
<proteinExistence type="predicted"/>
<reference evidence="11 12" key="1">
    <citation type="submission" date="2017-02" db="EMBL/GenBank/DDBJ databases">
        <authorList>
            <person name="Peterson S.W."/>
        </authorList>
    </citation>
    <scope>NUCLEOTIDE SEQUENCE [LARGE SCALE GENOMIC DNA]</scope>
    <source>
        <strain evidence="11 12">SRS1_H2-8</strain>
    </source>
</reference>
<keyword evidence="1" id="KW-0479">Metal-binding</keyword>
<feature type="compositionally biased region" description="Basic and acidic residues" evidence="8">
    <location>
        <begin position="101"/>
        <end position="114"/>
    </location>
</feature>
<feature type="region of interest" description="Disordered" evidence="8">
    <location>
        <begin position="625"/>
        <end position="784"/>
    </location>
</feature>
<dbReference type="InterPro" id="IPR036864">
    <property type="entry name" value="Zn2-C6_fun-type_DNA-bd_sf"/>
</dbReference>
<evidence type="ECO:0000259" key="9">
    <source>
        <dbReference type="PROSITE" id="PS50048"/>
    </source>
</evidence>
<evidence type="ECO:0000256" key="1">
    <source>
        <dbReference type="ARBA" id="ARBA00022723"/>
    </source>
</evidence>
<evidence type="ECO:0000256" key="4">
    <source>
        <dbReference type="ARBA" id="ARBA00023125"/>
    </source>
</evidence>
<feature type="compositionally biased region" description="Low complexity" evidence="8">
    <location>
        <begin position="73"/>
        <end position="89"/>
    </location>
</feature>
<dbReference type="PANTHER" id="PTHR47659">
    <property type="entry name" value="ZN(II)2CYS6 TRANSCRIPTION FACTOR (EUROFUNG)-RELATED"/>
    <property type="match status" value="1"/>
</dbReference>
<feature type="domain" description="PAS" evidence="10">
    <location>
        <begin position="491"/>
        <end position="534"/>
    </location>
</feature>
<keyword evidence="4" id="KW-0238">DNA-binding</keyword>
<dbReference type="PROSITE" id="PS00463">
    <property type="entry name" value="ZN2_CY6_FUNGAL_1"/>
    <property type="match status" value="1"/>
</dbReference>
<feature type="compositionally biased region" description="Basic and acidic residues" evidence="8">
    <location>
        <begin position="670"/>
        <end position="691"/>
    </location>
</feature>
<dbReference type="SUPFAM" id="SSF55785">
    <property type="entry name" value="PYP-like sensor domain (PAS domain)"/>
    <property type="match status" value="1"/>
</dbReference>
<feature type="region of interest" description="Disordered" evidence="8">
    <location>
        <begin position="274"/>
        <end position="467"/>
    </location>
</feature>
<evidence type="ECO:0000256" key="2">
    <source>
        <dbReference type="ARBA" id="ARBA00022833"/>
    </source>
</evidence>
<keyword evidence="6" id="KW-0539">Nucleus</keyword>
<evidence type="ECO:0000256" key="6">
    <source>
        <dbReference type="ARBA" id="ARBA00023242"/>
    </source>
</evidence>
<dbReference type="EMBL" id="LT795057">
    <property type="protein sequence ID" value="SJX62322.1"/>
    <property type="molecule type" value="Genomic_DNA"/>
</dbReference>
<evidence type="ECO:0000256" key="7">
    <source>
        <dbReference type="ARBA" id="ARBA00040903"/>
    </source>
</evidence>
<dbReference type="PROSITE" id="PS50048">
    <property type="entry name" value="ZN2_CY6_FUNGAL_2"/>
    <property type="match status" value="1"/>
</dbReference>
<dbReference type="InterPro" id="IPR000014">
    <property type="entry name" value="PAS"/>
</dbReference>
<feature type="compositionally biased region" description="Low complexity" evidence="8">
    <location>
        <begin position="46"/>
        <end position="55"/>
    </location>
</feature>
<keyword evidence="3" id="KW-0805">Transcription regulation</keyword>
<feature type="compositionally biased region" description="Polar residues" evidence="8">
    <location>
        <begin position="154"/>
        <end position="165"/>
    </location>
</feature>
<feature type="compositionally biased region" description="Polar residues" evidence="8">
    <location>
        <begin position="775"/>
        <end position="784"/>
    </location>
</feature>
<organism evidence="11 12">
    <name type="scientific">Sporisorium reilianum f. sp. reilianum</name>
    <dbReference type="NCBI Taxonomy" id="72559"/>
    <lineage>
        <taxon>Eukaryota</taxon>
        <taxon>Fungi</taxon>
        <taxon>Dikarya</taxon>
        <taxon>Basidiomycota</taxon>
        <taxon>Ustilaginomycotina</taxon>
        <taxon>Ustilaginomycetes</taxon>
        <taxon>Ustilaginales</taxon>
        <taxon>Ustilaginaceae</taxon>
        <taxon>Sporisorium</taxon>
    </lineage>
</organism>
<dbReference type="CDD" id="cd00130">
    <property type="entry name" value="PAS"/>
    <property type="match status" value="1"/>
</dbReference>
<dbReference type="CDD" id="cd00067">
    <property type="entry name" value="GAL4"/>
    <property type="match status" value="1"/>
</dbReference>
<evidence type="ECO:0000256" key="8">
    <source>
        <dbReference type="SAM" id="MobiDB-lite"/>
    </source>
</evidence>
<feature type="compositionally biased region" description="Low complexity" evidence="8">
    <location>
        <begin position="641"/>
        <end position="669"/>
    </location>
</feature>
<protein>
    <recommendedName>
        <fullName evidence="7">Transcription activator of gluconeogenesis ERT1</fullName>
    </recommendedName>
</protein>
<dbReference type="InterPro" id="IPR050335">
    <property type="entry name" value="ERT1_acuK_gluconeogen_tf"/>
</dbReference>
<evidence type="ECO:0000256" key="5">
    <source>
        <dbReference type="ARBA" id="ARBA00023163"/>
    </source>
</evidence>
<evidence type="ECO:0000313" key="12">
    <source>
        <dbReference type="Proteomes" id="UP000239563"/>
    </source>
</evidence>
<name>A0A2N8UC79_9BASI</name>
<feature type="compositionally biased region" description="Polar residues" evidence="8">
    <location>
        <begin position="422"/>
        <end position="443"/>
    </location>
</feature>
<evidence type="ECO:0000313" key="11">
    <source>
        <dbReference type="EMBL" id="SJX62322.1"/>
    </source>
</evidence>
<dbReference type="SUPFAM" id="SSF57701">
    <property type="entry name" value="Zn2/Cys6 DNA-binding domain"/>
    <property type="match status" value="1"/>
</dbReference>
<dbReference type="Gene3D" id="4.10.240.10">
    <property type="entry name" value="Zn(2)-C6 fungal-type DNA-binding domain"/>
    <property type="match status" value="1"/>
</dbReference>
<dbReference type="AlphaFoldDB" id="A0A2N8UC79"/>
<gene>
    <name evidence="11" type="ORF">SRS1_13168</name>
</gene>
<evidence type="ECO:0000256" key="3">
    <source>
        <dbReference type="ARBA" id="ARBA00023015"/>
    </source>
</evidence>
<feature type="compositionally biased region" description="Low complexity" evidence="8">
    <location>
        <begin position="451"/>
        <end position="467"/>
    </location>
</feature>
<feature type="compositionally biased region" description="Polar residues" evidence="8">
    <location>
        <begin position="726"/>
        <end position="738"/>
    </location>
</feature>
<feature type="compositionally biased region" description="Low complexity" evidence="8">
    <location>
        <begin position="333"/>
        <end position="342"/>
    </location>
</feature>
<dbReference type="GO" id="GO:0008270">
    <property type="term" value="F:zinc ion binding"/>
    <property type="evidence" value="ECO:0007669"/>
    <property type="project" value="InterPro"/>
</dbReference>
<dbReference type="InterPro" id="IPR001138">
    <property type="entry name" value="Zn2Cys6_DnaBD"/>
</dbReference>
<dbReference type="GO" id="GO:0000981">
    <property type="term" value="F:DNA-binding transcription factor activity, RNA polymerase II-specific"/>
    <property type="evidence" value="ECO:0007669"/>
    <property type="project" value="InterPro"/>
</dbReference>
<dbReference type="Gene3D" id="3.30.450.20">
    <property type="entry name" value="PAS domain"/>
    <property type="match status" value="1"/>
</dbReference>
<dbReference type="PROSITE" id="PS50112">
    <property type="entry name" value="PAS"/>
    <property type="match status" value="1"/>
</dbReference>
<feature type="compositionally biased region" description="Polar residues" evidence="8">
    <location>
        <begin position="286"/>
        <end position="319"/>
    </location>
</feature>
<dbReference type="PANTHER" id="PTHR47659:SF4">
    <property type="entry name" value="ZN(II)2CYS6 TRANSCRIPTION FACTOR (EUROFUNG)"/>
    <property type="match status" value="1"/>
</dbReference>
<evidence type="ECO:0000259" key="10">
    <source>
        <dbReference type="PROSITE" id="PS50112"/>
    </source>
</evidence>
<feature type="region of interest" description="Disordered" evidence="8">
    <location>
        <begin position="1"/>
        <end position="186"/>
    </location>
</feature>
<accession>A0A2N8UC79</accession>
<dbReference type="GO" id="GO:0003677">
    <property type="term" value="F:DNA binding"/>
    <property type="evidence" value="ECO:0007669"/>
    <property type="project" value="UniProtKB-KW"/>
</dbReference>
<sequence>MTDSGDRSTSREAKLPALGSSLSRQADGPLPPSNLRRQPLSPPLLPTSSAGSAAGPLPPPPPTRLHSYHHPVSASYASSSSSNGSSSSYFDRSRQPPPPLWKEHRASPLEDRSADGAASSSFSRVLPPLSTSNSSSNVFQLPSLSASLPSSTSWHGASNAVNLPSPSFRGRGSRESQSTDPRRPAQDAKLLSLSGQFGDFPGSNRSLLAEPSPAGLTSPSIDETSPAGRKPAKAHVPSACLNCKRAHLACDVGRPCRRCVNLGKSDTCIDVQHKKRGRPRLKDRPSSQAGVTTLQSLEGKSDVSGSPASASYARQSPGSESGYFRSPTRGNELLSPPLLSSSTVMHVSGRTHGAGSHPRSASNSVSASSYPYSRPDHVHHPMNVSSSHGAGHPTPSWSSQHSGPHGVGAAAPQMAGRHHSHSISYEQQYQPHPYQMSPQQSQSLHRHAPYASQPSPGAAGTAASASDTSSDSVMSAVVTMICSTNLQCARISEECTALLGYQPSELNERSLFEIVHPSETGRLQEIWSSLIDPVGVIPQSVPAAADVVMSTPAARLMAPAAGTIFVQENMRLRQRNGMYDFYSVRLHLGGGFGVDLYRRETLDRAYIVASLLKLGNDAVHPDPAMLRSPYLHDPSQAQGFRTPSAPSATARAALPAEQQQQQQQQQQQHQRSESVHQQRPTHLESNVRRNEAAPSQQLNTEAAHLQRQDMSRGVKRSSAEMDQDEPASSSGAAHSVNASYAKEGNASNSYGASKTGGAFLPPPAVRSMLSERPRGSNSRDGILC</sequence>
<feature type="compositionally biased region" description="Low complexity" evidence="8">
    <location>
        <begin position="125"/>
        <end position="153"/>
    </location>
</feature>
<feature type="compositionally biased region" description="Basic and acidic residues" evidence="8">
    <location>
        <begin position="1"/>
        <end position="14"/>
    </location>
</feature>
<dbReference type="SMART" id="SM00066">
    <property type="entry name" value="GAL4"/>
    <property type="match status" value="1"/>
</dbReference>
<dbReference type="Proteomes" id="UP000239563">
    <property type="component" value="Chromosome IV"/>
</dbReference>
<feature type="domain" description="Zn(2)-C6 fungal-type" evidence="9">
    <location>
        <begin position="239"/>
        <end position="268"/>
    </location>
</feature>
<feature type="region of interest" description="Disordered" evidence="8">
    <location>
        <begin position="201"/>
        <end position="233"/>
    </location>
</feature>